<evidence type="ECO:0000259" key="4">
    <source>
        <dbReference type="Pfam" id="PF00534"/>
    </source>
</evidence>
<feature type="compositionally biased region" description="Low complexity" evidence="3">
    <location>
        <begin position="42"/>
        <end position="53"/>
    </location>
</feature>
<evidence type="ECO:0000259" key="5">
    <source>
        <dbReference type="Pfam" id="PF13439"/>
    </source>
</evidence>
<dbReference type="GO" id="GO:0016757">
    <property type="term" value="F:glycosyltransferase activity"/>
    <property type="evidence" value="ECO:0007669"/>
    <property type="project" value="UniProtKB-KW"/>
</dbReference>
<keyword evidence="1 6" id="KW-0328">Glycosyltransferase</keyword>
<dbReference type="Pfam" id="PF00534">
    <property type="entry name" value="Glycos_transf_1"/>
    <property type="match status" value="1"/>
</dbReference>
<evidence type="ECO:0000313" key="6">
    <source>
        <dbReference type="EMBL" id="MFB9576961.1"/>
    </source>
</evidence>
<feature type="region of interest" description="Disordered" evidence="3">
    <location>
        <begin position="42"/>
        <end position="62"/>
    </location>
</feature>
<proteinExistence type="predicted"/>
<dbReference type="Proteomes" id="UP001589710">
    <property type="component" value="Unassembled WGS sequence"/>
</dbReference>
<reference evidence="6 7" key="1">
    <citation type="submission" date="2024-09" db="EMBL/GenBank/DDBJ databases">
        <authorList>
            <person name="Sun Q."/>
            <person name="Mori K."/>
        </authorList>
    </citation>
    <scope>NUCLEOTIDE SEQUENCE [LARGE SCALE GENOMIC DNA]</scope>
    <source>
        <strain evidence="6 7">JCM 3331</strain>
    </source>
</reference>
<sequence length="392" mass="40880">MRVVIVTESFPPDVNGVAHCTLQTARHLAARGHEPLVIAPATAGATTTSRSSSPPYPGTSGGTDLFASAAPCPVVRVPSLPLPGYSQVRVALPSRRLTAALIAHRAELVHLAGPFVLGVRGMAAAARLGLPTVAVYQTDLAGYARTYLGAGESTAWRRMRAVHSAADRTLAPSTAAVRDLTDHGVERVRLWPRGVDTVRFRPALRDEALRRRLAPGGEKLVGYVGRLAPEKHVELLAGACGLPGVRVVVVGDGPSGSSLRAALPGAVFLGRRTGDDLARIVASLDMFVHTGPYETFCQTVQEAMASGLPVVAPAAGGPLDLVDHGRTGLLVPPHDTDAVRAAVGALVADPALAAAYGRTGRAMVEGRTWEAVGDQLLGHYDEVLRDRPAVAA</sequence>
<evidence type="ECO:0000256" key="2">
    <source>
        <dbReference type="ARBA" id="ARBA00022679"/>
    </source>
</evidence>
<dbReference type="InterPro" id="IPR028098">
    <property type="entry name" value="Glyco_trans_4-like_N"/>
</dbReference>
<name>A0ABV5RIN3_9ACTN</name>
<dbReference type="InterPro" id="IPR050194">
    <property type="entry name" value="Glycosyltransferase_grp1"/>
</dbReference>
<gene>
    <name evidence="6" type="ORF">ACFFTL_33015</name>
</gene>
<dbReference type="InterPro" id="IPR001296">
    <property type="entry name" value="Glyco_trans_1"/>
</dbReference>
<accession>A0ABV5RIN3</accession>
<organism evidence="6 7">
    <name type="scientific">Streptomyces yanii</name>
    <dbReference type="NCBI Taxonomy" id="78510"/>
    <lineage>
        <taxon>Bacteria</taxon>
        <taxon>Bacillati</taxon>
        <taxon>Actinomycetota</taxon>
        <taxon>Actinomycetes</taxon>
        <taxon>Kitasatosporales</taxon>
        <taxon>Streptomycetaceae</taxon>
        <taxon>Streptomyces</taxon>
    </lineage>
</organism>
<keyword evidence="7" id="KW-1185">Reference proteome</keyword>
<dbReference type="EC" id="2.4.-.-" evidence="6"/>
<evidence type="ECO:0000313" key="7">
    <source>
        <dbReference type="Proteomes" id="UP001589710"/>
    </source>
</evidence>
<dbReference type="RefSeq" id="WP_345511892.1">
    <property type="nucleotide sequence ID" value="NZ_BAAAXD010000012.1"/>
</dbReference>
<evidence type="ECO:0000256" key="3">
    <source>
        <dbReference type="SAM" id="MobiDB-lite"/>
    </source>
</evidence>
<dbReference type="Pfam" id="PF13439">
    <property type="entry name" value="Glyco_transf_4"/>
    <property type="match status" value="1"/>
</dbReference>
<feature type="domain" description="Glycosyltransferase subfamily 4-like N-terminal" evidence="5">
    <location>
        <begin position="14"/>
        <end position="198"/>
    </location>
</feature>
<dbReference type="PANTHER" id="PTHR45947">
    <property type="entry name" value="SULFOQUINOVOSYL TRANSFERASE SQD2"/>
    <property type="match status" value="1"/>
</dbReference>
<comment type="caution">
    <text evidence="6">The sequence shown here is derived from an EMBL/GenBank/DDBJ whole genome shotgun (WGS) entry which is preliminary data.</text>
</comment>
<dbReference type="Gene3D" id="3.40.50.2000">
    <property type="entry name" value="Glycogen Phosphorylase B"/>
    <property type="match status" value="2"/>
</dbReference>
<feature type="domain" description="Glycosyl transferase family 1" evidence="4">
    <location>
        <begin position="209"/>
        <end position="362"/>
    </location>
</feature>
<dbReference type="CDD" id="cd03814">
    <property type="entry name" value="GT4-like"/>
    <property type="match status" value="1"/>
</dbReference>
<dbReference type="EMBL" id="JBHMCG010000142">
    <property type="protein sequence ID" value="MFB9576961.1"/>
    <property type="molecule type" value="Genomic_DNA"/>
</dbReference>
<dbReference type="PANTHER" id="PTHR45947:SF3">
    <property type="entry name" value="SULFOQUINOVOSYL TRANSFERASE SQD2"/>
    <property type="match status" value="1"/>
</dbReference>
<dbReference type="SUPFAM" id="SSF53756">
    <property type="entry name" value="UDP-Glycosyltransferase/glycogen phosphorylase"/>
    <property type="match status" value="1"/>
</dbReference>
<evidence type="ECO:0000256" key="1">
    <source>
        <dbReference type="ARBA" id="ARBA00022676"/>
    </source>
</evidence>
<protein>
    <submittedName>
        <fullName evidence="6">Glycosyltransferase family 4 protein</fullName>
        <ecNumber evidence="6">2.4.-.-</ecNumber>
    </submittedName>
</protein>
<keyword evidence="2 6" id="KW-0808">Transferase</keyword>